<feature type="transmembrane region" description="Helical" evidence="6">
    <location>
        <begin position="224"/>
        <end position="242"/>
    </location>
</feature>
<dbReference type="GO" id="GO:0022857">
    <property type="term" value="F:transmembrane transporter activity"/>
    <property type="evidence" value="ECO:0007669"/>
    <property type="project" value="InterPro"/>
</dbReference>
<feature type="transmembrane region" description="Helical" evidence="6">
    <location>
        <begin position="51"/>
        <end position="70"/>
    </location>
</feature>
<dbReference type="Pfam" id="PF07690">
    <property type="entry name" value="MFS_1"/>
    <property type="match status" value="1"/>
</dbReference>
<evidence type="ECO:0000256" key="2">
    <source>
        <dbReference type="ARBA" id="ARBA00022448"/>
    </source>
</evidence>
<feature type="transmembrane region" description="Helical" evidence="6">
    <location>
        <begin position="135"/>
        <end position="160"/>
    </location>
</feature>
<reference evidence="8 9" key="1">
    <citation type="submission" date="2017-08" db="EMBL/GenBank/DDBJ databases">
        <title>Draft genome sequences of 64 type strains of genus Staph aureus.</title>
        <authorList>
            <person name="Cole K."/>
            <person name="Golubchik T."/>
            <person name="Russell J."/>
            <person name="Foster D."/>
            <person name="Llewelyn M."/>
            <person name="Wilson D."/>
            <person name="Crook D."/>
            <person name="Paul J."/>
        </authorList>
    </citation>
    <scope>NUCLEOTIDE SEQUENCE [LARGE SCALE GENOMIC DNA]</scope>
    <source>
        <strain evidence="8 9">DSM 29875</strain>
    </source>
</reference>
<dbReference type="InterPro" id="IPR020846">
    <property type="entry name" value="MFS_dom"/>
</dbReference>
<dbReference type="Gene3D" id="1.20.1250.20">
    <property type="entry name" value="MFS general substrate transporter like domains"/>
    <property type="match status" value="2"/>
</dbReference>
<gene>
    <name evidence="8" type="ORF">CD039_11205</name>
</gene>
<evidence type="ECO:0000256" key="3">
    <source>
        <dbReference type="ARBA" id="ARBA00022692"/>
    </source>
</evidence>
<dbReference type="PANTHER" id="PTHR23523">
    <property type="match status" value="1"/>
</dbReference>
<evidence type="ECO:0000259" key="7">
    <source>
        <dbReference type="PROSITE" id="PS50850"/>
    </source>
</evidence>
<evidence type="ECO:0000256" key="5">
    <source>
        <dbReference type="ARBA" id="ARBA00023136"/>
    </source>
</evidence>
<comment type="caution">
    <text evidence="8">The sequence shown here is derived from an EMBL/GenBank/DDBJ whole genome shotgun (WGS) entry which is preliminary data.</text>
</comment>
<dbReference type="InterPro" id="IPR011701">
    <property type="entry name" value="MFS"/>
</dbReference>
<feature type="transmembrane region" description="Helical" evidence="6">
    <location>
        <begin position="166"/>
        <end position="187"/>
    </location>
</feature>
<feature type="transmembrane region" description="Helical" evidence="6">
    <location>
        <begin position="313"/>
        <end position="336"/>
    </location>
</feature>
<dbReference type="RefSeq" id="WP_103372380.1">
    <property type="nucleotide sequence ID" value="NZ_CBCRVO010000002.1"/>
</dbReference>
<keyword evidence="3 6" id="KW-0812">Transmembrane</keyword>
<name>A0A2K4FBH5_9STAP</name>
<dbReference type="CDD" id="cd17339">
    <property type="entry name" value="MFS_NIMT_CynX_like"/>
    <property type="match status" value="1"/>
</dbReference>
<accession>A0A2K4FBH5</accession>
<evidence type="ECO:0000256" key="6">
    <source>
        <dbReference type="SAM" id="Phobius"/>
    </source>
</evidence>
<protein>
    <submittedName>
        <fullName evidence="8">MFS transporter</fullName>
    </submittedName>
</protein>
<feature type="transmembrane region" description="Helical" evidence="6">
    <location>
        <begin position="82"/>
        <end position="99"/>
    </location>
</feature>
<feature type="transmembrane region" description="Helical" evidence="6">
    <location>
        <begin position="377"/>
        <end position="397"/>
    </location>
</feature>
<dbReference type="OrthoDB" id="9797740at2"/>
<dbReference type="InterPro" id="IPR036259">
    <property type="entry name" value="MFS_trans_sf"/>
</dbReference>
<dbReference type="PROSITE" id="PS50850">
    <property type="entry name" value="MFS"/>
    <property type="match status" value="1"/>
</dbReference>
<keyword evidence="2" id="KW-0813">Transport</keyword>
<feature type="domain" description="Major facilitator superfamily (MFS) profile" evidence="7">
    <location>
        <begin position="16"/>
        <end position="403"/>
    </location>
</feature>
<evidence type="ECO:0000313" key="8">
    <source>
        <dbReference type="EMBL" id="POA08626.1"/>
    </source>
</evidence>
<proteinExistence type="predicted"/>
<keyword evidence="9" id="KW-1185">Reference proteome</keyword>
<keyword evidence="4 6" id="KW-1133">Transmembrane helix</keyword>
<evidence type="ECO:0000313" key="9">
    <source>
        <dbReference type="Proteomes" id="UP000242712"/>
    </source>
</evidence>
<evidence type="ECO:0000256" key="4">
    <source>
        <dbReference type="ARBA" id="ARBA00022989"/>
    </source>
</evidence>
<keyword evidence="5 6" id="KW-0472">Membrane</keyword>
<evidence type="ECO:0000256" key="1">
    <source>
        <dbReference type="ARBA" id="ARBA00004651"/>
    </source>
</evidence>
<feature type="transmembrane region" description="Helical" evidence="6">
    <location>
        <begin position="290"/>
        <end position="307"/>
    </location>
</feature>
<dbReference type="EMBL" id="PPPX01000016">
    <property type="protein sequence ID" value="POA08626.1"/>
    <property type="molecule type" value="Genomic_DNA"/>
</dbReference>
<dbReference type="AlphaFoldDB" id="A0A2K4FBH5"/>
<sequence>MQEDLYSRKLTGRWGILFAIIFVASTLRSPLTSVGPVIEQIKSALTLNNSLAGSLTTIPLLIFAVVSPFVSRIAKRLTVPRTVLWAMILLIAALFIRVLGGTSLFIIGTILMGVAIAFGNVLMPSFVKWMFPLQIGLVTGLYTATMNLTAGLGAGFSYPLSQMTHFGYRFALLFWVIFAMIAVILWVTNIKPSRRETQADDASTQQEQEADRPAPSFNIMKSKLAWAVALLMGLQSMIFYTIVTWLPTILIARGISPSTSGYLLMLNQFCQVPLTLIFPILAGKINNQRILIYVISLFYLVGFALFFSHVYTLLIIGIILVGAATGACFSMCMALFSFRARTHEGSVTLSGFGQSVGYIIAAVGPFLIGLLHDVTHTWLAAIIAFVLMAIGVLLAGIKAASNDVVEDT</sequence>
<dbReference type="GeneID" id="98298906"/>
<organism evidence="8 9">
    <name type="scientific">Staphylococcus argensis</name>
    <dbReference type="NCBI Taxonomy" id="1607738"/>
    <lineage>
        <taxon>Bacteria</taxon>
        <taxon>Bacillati</taxon>
        <taxon>Bacillota</taxon>
        <taxon>Bacilli</taxon>
        <taxon>Bacillales</taxon>
        <taxon>Staphylococcaceae</taxon>
        <taxon>Staphylococcus</taxon>
    </lineage>
</organism>
<dbReference type="InterPro" id="IPR052524">
    <property type="entry name" value="MFS_Cyanate_Porter"/>
</dbReference>
<comment type="subcellular location">
    <subcellularLocation>
        <location evidence="1">Cell membrane</location>
        <topology evidence="1">Multi-pass membrane protein</topology>
    </subcellularLocation>
</comment>
<dbReference type="Proteomes" id="UP000242712">
    <property type="component" value="Unassembled WGS sequence"/>
</dbReference>
<dbReference type="SUPFAM" id="SSF103473">
    <property type="entry name" value="MFS general substrate transporter"/>
    <property type="match status" value="1"/>
</dbReference>
<dbReference type="PANTHER" id="PTHR23523:SF2">
    <property type="entry name" value="2-NITROIMIDAZOLE TRANSPORTER"/>
    <property type="match status" value="1"/>
</dbReference>
<feature type="transmembrane region" description="Helical" evidence="6">
    <location>
        <begin position="348"/>
        <end position="371"/>
    </location>
</feature>
<feature type="transmembrane region" description="Helical" evidence="6">
    <location>
        <begin position="105"/>
        <end position="123"/>
    </location>
</feature>
<feature type="transmembrane region" description="Helical" evidence="6">
    <location>
        <begin position="12"/>
        <end position="31"/>
    </location>
</feature>
<feature type="transmembrane region" description="Helical" evidence="6">
    <location>
        <begin position="262"/>
        <end position="283"/>
    </location>
</feature>
<dbReference type="GO" id="GO:0005886">
    <property type="term" value="C:plasma membrane"/>
    <property type="evidence" value="ECO:0007669"/>
    <property type="project" value="UniProtKB-SubCell"/>
</dbReference>